<proteinExistence type="predicted"/>
<comment type="caution">
    <text evidence="2">The sequence shown here is derived from an EMBL/GenBank/DDBJ whole genome shotgun (WGS) entry which is preliminary data.</text>
</comment>
<feature type="region of interest" description="Disordered" evidence="1">
    <location>
        <begin position="1"/>
        <end position="20"/>
    </location>
</feature>
<evidence type="ECO:0000313" key="2">
    <source>
        <dbReference type="EMBL" id="GFU37596.1"/>
    </source>
</evidence>
<dbReference type="Proteomes" id="UP000887013">
    <property type="component" value="Unassembled WGS sequence"/>
</dbReference>
<feature type="region of interest" description="Disordered" evidence="1">
    <location>
        <begin position="27"/>
        <end position="88"/>
    </location>
</feature>
<keyword evidence="3" id="KW-1185">Reference proteome</keyword>
<dbReference type="EMBL" id="BMAW01084242">
    <property type="protein sequence ID" value="GFU37596.1"/>
    <property type="molecule type" value="Genomic_DNA"/>
</dbReference>
<sequence>MDLHGETGSFSPSINLRYKTSPKSISKHLRKWSLSPKHDLPSESDLGGTHTSHNLIPEHILERSILHNAAPGEQDRFTPGRFERHQHS</sequence>
<protein>
    <submittedName>
        <fullName evidence="2">Uncharacterized protein</fullName>
    </submittedName>
</protein>
<organism evidence="2 3">
    <name type="scientific">Nephila pilipes</name>
    <name type="common">Giant wood spider</name>
    <name type="synonym">Nephila maculata</name>
    <dbReference type="NCBI Taxonomy" id="299642"/>
    <lineage>
        <taxon>Eukaryota</taxon>
        <taxon>Metazoa</taxon>
        <taxon>Ecdysozoa</taxon>
        <taxon>Arthropoda</taxon>
        <taxon>Chelicerata</taxon>
        <taxon>Arachnida</taxon>
        <taxon>Araneae</taxon>
        <taxon>Araneomorphae</taxon>
        <taxon>Entelegynae</taxon>
        <taxon>Araneoidea</taxon>
        <taxon>Nephilidae</taxon>
        <taxon>Nephila</taxon>
    </lineage>
</organism>
<reference evidence="2" key="1">
    <citation type="submission" date="2020-08" db="EMBL/GenBank/DDBJ databases">
        <title>Multicomponent nature underlies the extraordinary mechanical properties of spider dragline silk.</title>
        <authorList>
            <person name="Kono N."/>
            <person name="Nakamura H."/>
            <person name="Mori M."/>
            <person name="Yoshida Y."/>
            <person name="Ohtoshi R."/>
            <person name="Malay A.D."/>
            <person name="Moran D.A.P."/>
            <person name="Tomita M."/>
            <person name="Numata K."/>
            <person name="Arakawa K."/>
        </authorList>
    </citation>
    <scope>NUCLEOTIDE SEQUENCE</scope>
</reference>
<dbReference type="AlphaFoldDB" id="A0A8X6QSS1"/>
<evidence type="ECO:0000313" key="3">
    <source>
        <dbReference type="Proteomes" id="UP000887013"/>
    </source>
</evidence>
<gene>
    <name evidence="2" type="ORF">NPIL_378691</name>
</gene>
<evidence type="ECO:0000256" key="1">
    <source>
        <dbReference type="SAM" id="MobiDB-lite"/>
    </source>
</evidence>
<name>A0A8X6QSS1_NEPPI</name>
<accession>A0A8X6QSS1</accession>
<feature type="compositionally biased region" description="Basic and acidic residues" evidence="1">
    <location>
        <begin position="73"/>
        <end position="88"/>
    </location>
</feature>